<evidence type="ECO:0000256" key="1">
    <source>
        <dbReference type="SAM" id="MobiDB-lite"/>
    </source>
</evidence>
<dbReference type="EMBL" id="QPFP01000034">
    <property type="protein sequence ID" value="TEB28198.1"/>
    <property type="molecule type" value="Genomic_DNA"/>
</dbReference>
<proteinExistence type="predicted"/>
<protein>
    <submittedName>
        <fullName evidence="2">Uncharacterized protein</fullName>
    </submittedName>
</protein>
<organism evidence="2 3">
    <name type="scientific">Coprinellus micaceus</name>
    <name type="common">Glistening ink-cap mushroom</name>
    <name type="synonym">Coprinus micaceus</name>
    <dbReference type="NCBI Taxonomy" id="71717"/>
    <lineage>
        <taxon>Eukaryota</taxon>
        <taxon>Fungi</taxon>
        <taxon>Dikarya</taxon>
        <taxon>Basidiomycota</taxon>
        <taxon>Agaricomycotina</taxon>
        <taxon>Agaricomycetes</taxon>
        <taxon>Agaricomycetidae</taxon>
        <taxon>Agaricales</taxon>
        <taxon>Agaricineae</taxon>
        <taxon>Psathyrellaceae</taxon>
        <taxon>Coprinellus</taxon>
    </lineage>
</organism>
<feature type="region of interest" description="Disordered" evidence="1">
    <location>
        <begin position="384"/>
        <end position="468"/>
    </location>
</feature>
<feature type="compositionally biased region" description="Basic and acidic residues" evidence="1">
    <location>
        <begin position="1"/>
        <end position="11"/>
    </location>
</feature>
<feature type="compositionally biased region" description="Polar residues" evidence="1">
    <location>
        <begin position="117"/>
        <end position="128"/>
    </location>
</feature>
<keyword evidence="3" id="KW-1185">Reference proteome</keyword>
<sequence>MSTPTNDERRPPISPSTKAQRRSIISVMPNASQLNAENVDIRVAEGNISSTSGTASSKVNLTFNVIRYDSSSGAQEGLNRGEDLNAPGASVVATLIGLVRSGFGFLASTPGKEKQRTPLTPAQPDSTQGCRGLAYANEIELMDIDQIHVTKRPTASHDVYVNTLLAKGLGLPCWEPRPSDPPNQPRGVVPGDVGMYTTEGGFQRVFNLWVDKARICDIEPTCGLHVACRGLNGAHRTISDYRRNKTVITHGVSAETPLNKQASTRSSASADILHEFTCLLAPGAILAMPTGADKEEAEDIIEMEEYIRVHAEGIYRHTNSLRRIGDDMALYIITGCIKSDAWAAAAYTEKNDYGQTSLQLVSILPSLETGGVAPEYQWTKQGMSEARWGTSSQNEFLSRVKGGETEKNDLGGRRSSDSGPGNSPHTPNRFGGVDNTSGGAEAGSSSSTGAHTVFRLDDHSDNTARQGS</sequence>
<dbReference type="Proteomes" id="UP000298030">
    <property type="component" value="Unassembled WGS sequence"/>
</dbReference>
<dbReference type="AlphaFoldDB" id="A0A4Y7T2L8"/>
<evidence type="ECO:0000313" key="2">
    <source>
        <dbReference type="EMBL" id="TEB28198.1"/>
    </source>
</evidence>
<accession>A0A4Y7T2L8</accession>
<feature type="region of interest" description="Disordered" evidence="1">
    <location>
        <begin position="109"/>
        <end position="128"/>
    </location>
</feature>
<dbReference type="OrthoDB" id="2662290at2759"/>
<feature type="compositionally biased region" description="Basic and acidic residues" evidence="1">
    <location>
        <begin position="401"/>
        <end position="416"/>
    </location>
</feature>
<feature type="compositionally biased region" description="Low complexity" evidence="1">
    <location>
        <begin position="436"/>
        <end position="452"/>
    </location>
</feature>
<comment type="caution">
    <text evidence="2">The sequence shown here is derived from an EMBL/GenBank/DDBJ whole genome shotgun (WGS) entry which is preliminary data.</text>
</comment>
<evidence type="ECO:0000313" key="3">
    <source>
        <dbReference type="Proteomes" id="UP000298030"/>
    </source>
</evidence>
<feature type="compositionally biased region" description="Polar residues" evidence="1">
    <location>
        <begin position="417"/>
        <end position="426"/>
    </location>
</feature>
<gene>
    <name evidence="2" type="ORF">FA13DRAFT_815757</name>
</gene>
<name>A0A4Y7T2L8_COPMI</name>
<feature type="region of interest" description="Disordered" evidence="1">
    <location>
        <begin position="1"/>
        <end position="21"/>
    </location>
</feature>
<reference evidence="2 3" key="1">
    <citation type="journal article" date="2019" name="Nat. Ecol. Evol.">
        <title>Megaphylogeny resolves global patterns of mushroom evolution.</title>
        <authorList>
            <person name="Varga T."/>
            <person name="Krizsan K."/>
            <person name="Foldi C."/>
            <person name="Dima B."/>
            <person name="Sanchez-Garcia M."/>
            <person name="Sanchez-Ramirez S."/>
            <person name="Szollosi G.J."/>
            <person name="Szarkandi J.G."/>
            <person name="Papp V."/>
            <person name="Albert L."/>
            <person name="Andreopoulos W."/>
            <person name="Angelini C."/>
            <person name="Antonin V."/>
            <person name="Barry K.W."/>
            <person name="Bougher N.L."/>
            <person name="Buchanan P."/>
            <person name="Buyck B."/>
            <person name="Bense V."/>
            <person name="Catcheside P."/>
            <person name="Chovatia M."/>
            <person name="Cooper J."/>
            <person name="Damon W."/>
            <person name="Desjardin D."/>
            <person name="Finy P."/>
            <person name="Geml J."/>
            <person name="Haridas S."/>
            <person name="Hughes K."/>
            <person name="Justo A."/>
            <person name="Karasinski D."/>
            <person name="Kautmanova I."/>
            <person name="Kiss B."/>
            <person name="Kocsube S."/>
            <person name="Kotiranta H."/>
            <person name="LaButti K.M."/>
            <person name="Lechner B.E."/>
            <person name="Liimatainen K."/>
            <person name="Lipzen A."/>
            <person name="Lukacs Z."/>
            <person name="Mihaltcheva S."/>
            <person name="Morgado L.N."/>
            <person name="Niskanen T."/>
            <person name="Noordeloos M.E."/>
            <person name="Ohm R.A."/>
            <person name="Ortiz-Santana B."/>
            <person name="Ovrebo C."/>
            <person name="Racz N."/>
            <person name="Riley R."/>
            <person name="Savchenko A."/>
            <person name="Shiryaev A."/>
            <person name="Soop K."/>
            <person name="Spirin V."/>
            <person name="Szebenyi C."/>
            <person name="Tomsovsky M."/>
            <person name="Tulloss R.E."/>
            <person name="Uehling J."/>
            <person name="Grigoriev I.V."/>
            <person name="Vagvolgyi C."/>
            <person name="Papp T."/>
            <person name="Martin F.M."/>
            <person name="Miettinen O."/>
            <person name="Hibbett D.S."/>
            <person name="Nagy L.G."/>
        </authorList>
    </citation>
    <scope>NUCLEOTIDE SEQUENCE [LARGE SCALE GENOMIC DNA]</scope>
    <source>
        <strain evidence="2 3">FP101781</strain>
    </source>
</reference>